<evidence type="ECO:0000313" key="3">
    <source>
        <dbReference type="EMBL" id="MBL0425806.1"/>
    </source>
</evidence>
<dbReference type="RefSeq" id="WP_201689695.1">
    <property type="nucleotide sequence ID" value="NZ_JAEQND010000006.1"/>
</dbReference>
<keyword evidence="4" id="KW-1185">Reference proteome</keyword>
<feature type="region of interest" description="Disordered" evidence="1">
    <location>
        <begin position="115"/>
        <end position="137"/>
    </location>
</feature>
<name>A0ABS1JPM0_9BURK</name>
<reference evidence="3 4" key="1">
    <citation type="journal article" date="2017" name="Int. J. Syst. Evol. Microbiol.">
        <title>Ramlibacter alkalitolerans sp. nov., alkali-tolerant bacterium isolated from soil of ginseng.</title>
        <authorList>
            <person name="Lee D.H."/>
            <person name="Cha C.J."/>
        </authorList>
    </citation>
    <scope>NUCLEOTIDE SEQUENCE [LARGE SCALE GENOMIC DNA]</scope>
    <source>
        <strain evidence="3 4">KACC 19305</strain>
    </source>
</reference>
<proteinExistence type="predicted"/>
<organism evidence="3 4">
    <name type="scientific">Ramlibacter alkalitolerans</name>
    <dbReference type="NCBI Taxonomy" id="2039631"/>
    <lineage>
        <taxon>Bacteria</taxon>
        <taxon>Pseudomonadati</taxon>
        <taxon>Pseudomonadota</taxon>
        <taxon>Betaproteobacteria</taxon>
        <taxon>Burkholderiales</taxon>
        <taxon>Comamonadaceae</taxon>
        <taxon>Ramlibacter</taxon>
    </lineage>
</organism>
<feature type="region of interest" description="Disordered" evidence="1">
    <location>
        <begin position="58"/>
        <end position="103"/>
    </location>
</feature>
<feature type="signal peptide" evidence="2">
    <location>
        <begin position="1"/>
        <end position="21"/>
    </location>
</feature>
<feature type="chain" id="PRO_5046777119" evidence="2">
    <location>
        <begin position="22"/>
        <end position="176"/>
    </location>
</feature>
<protein>
    <submittedName>
        <fullName evidence="3">Uncharacterized protein</fullName>
    </submittedName>
</protein>
<evidence type="ECO:0000256" key="2">
    <source>
        <dbReference type="SAM" id="SignalP"/>
    </source>
</evidence>
<accession>A0ABS1JPM0</accession>
<feature type="compositionally biased region" description="Basic and acidic residues" evidence="1">
    <location>
        <begin position="92"/>
        <end position="103"/>
    </location>
</feature>
<sequence>MKLSYALIPLAALVLVGPGYAQTKIFRCGNAYTNDEALARTQNCKLVEGGNVTVVQGTRVNGAPAPDAARTRRSDSVATAPQTAGSGGARVDAGEQKARDNDARAILEAELKKAEARQSELQQEYNNGAPEKLGPEHRNYQKYLDRVAELKAALERNEKDIAGLKRELGRATSAAR</sequence>
<keyword evidence="2" id="KW-0732">Signal</keyword>
<comment type="caution">
    <text evidence="3">The sequence shown here is derived from an EMBL/GenBank/DDBJ whole genome shotgun (WGS) entry which is preliminary data.</text>
</comment>
<gene>
    <name evidence="3" type="ORF">JI746_11865</name>
</gene>
<dbReference type="Proteomes" id="UP000622707">
    <property type="component" value="Unassembled WGS sequence"/>
</dbReference>
<evidence type="ECO:0000256" key="1">
    <source>
        <dbReference type="SAM" id="MobiDB-lite"/>
    </source>
</evidence>
<dbReference type="EMBL" id="JAEQND010000006">
    <property type="protein sequence ID" value="MBL0425806.1"/>
    <property type="molecule type" value="Genomic_DNA"/>
</dbReference>
<evidence type="ECO:0000313" key="4">
    <source>
        <dbReference type="Proteomes" id="UP000622707"/>
    </source>
</evidence>